<evidence type="ECO:0000256" key="1">
    <source>
        <dbReference type="ARBA" id="ARBA00004586"/>
    </source>
</evidence>
<dbReference type="InParanoid" id="A0A6I8PIU4"/>
<dbReference type="Proteomes" id="UP000002279">
    <property type="component" value="Chromosome 2"/>
</dbReference>
<evidence type="ECO:0000256" key="14">
    <source>
        <dbReference type="ARBA" id="ARBA00072070"/>
    </source>
</evidence>
<evidence type="ECO:0000256" key="10">
    <source>
        <dbReference type="ARBA" id="ARBA00023136"/>
    </source>
</evidence>
<keyword evidence="3 18" id="KW-0812">Transmembrane</keyword>
<dbReference type="GeneTree" id="ENSGT00950000183192"/>
<keyword evidence="10 17" id="KW-0472">Membrane</keyword>
<keyword evidence="2 17" id="KW-0813">Transport</keyword>
<dbReference type="CDD" id="cd15863">
    <property type="entry name" value="SNARE_GS27"/>
    <property type="match status" value="1"/>
</dbReference>
<evidence type="ECO:0000313" key="20">
    <source>
        <dbReference type="Proteomes" id="UP000002279"/>
    </source>
</evidence>
<dbReference type="FunCoup" id="A0A6I8PIU4">
    <property type="interactions" value="3551"/>
</dbReference>
<evidence type="ECO:0000256" key="5">
    <source>
        <dbReference type="ARBA" id="ARBA00022927"/>
    </source>
</evidence>
<dbReference type="AlphaFoldDB" id="A0A6I8PIU4"/>
<reference evidence="19 20" key="1">
    <citation type="journal article" date="2008" name="Nature">
        <title>Genome analysis of the platypus reveals unique signatures of evolution.</title>
        <authorList>
            <person name="Warren W.C."/>
            <person name="Hillier L.W."/>
            <person name="Marshall Graves J.A."/>
            <person name="Birney E."/>
            <person name="Ponting C.P."/>
            <person name="Grutzner F."/>
            <person name="Belov K."/>
            <person name="Miller W."/>
            <person name="Clarke L."/>
            <person name="Chinwalla A.T."/>
            <person name="Yang S.P."/>
            <person name="Heger A."/>
            <person name="Locke D.P."/>
            <person name="Miethke P."/>
            <person name="Waters P.D."/>
            <person name="Veyrunes F."/>
            <person name="Fulton L."/>
            <person name="Fulton B."/>
            <person name="Graves T."/>
            <person name="Wallis J."/>
            <person name="Puente X.S."/>
            <person name="Lopez-Otin C."/>
            <person name="Ordonez G.R."/>
            <person name="Eichler E.E."/>
            <person name="Chen L."/>
            <person name="Cheng Z."/>
            <person name="Deakin J.E."/>
            <person name="Alsop A."/>
            <person name="Thompson K."/>
            <person name="Kirby P."/>
            <person name="Papenfuss A.T."/>
            <person name="Wakefield M.J."/>
            <person name="Olender T."/>
            <person name="Lancet D."/>
            <person name="Huttley G.A."/>
            <person name="Smit A.F."/>
            <person name="Pask A."/>
            <person name="Temple-Smith P."/>
            <person name="Batzer M.A."/>
            <person name="Walker J.A."/>
            <person name="Konkel M.K."/>
            <person name="Harris R.S."/>
            <person name="Whittington C.M."/>
            <person name="Wong E.S."/>
            <person name="Gemmell N.J."/>
            <person name="Buschiazzo E."/>
            <person name="Vargas Jentzsch I.M."/>
            <person name="Merkel A."/>
            <person name="Schmitz J."/>
            <person name="Zemann A."/>
            <person name="Churakov G."/>
            <person name="Kriegs J.O."/>
            <person name="Brosius J."/>
            <person name="Murchison E.P."/>
            <person name="Sachidanandam R."/>
            <person name="Smith C."/>
            <person name="Hannon G.J."/>
            <person name="Tsend-Ayush E."/>
            <person name="McMillan D."/>
            <person name="Attenborough R."/>
            <person name="Rens W."/>
            <person name="Ferguson-Smith M."/>
            <person name="Lefevre C.M."/>
            <person name="Sharp J.A."/>
            <person name="Nicholas K.R."/>
            <person name="Ray D.A."/>
            <person name="Kube M."/>
            <person name="Reinhardt R."/>
            <person name="Pringle T.H."/>
            <person name="Taylor J."/>
            <person name="Jones R.C."/>
            <person name="Nixon B."/>
            <person name="Dacheux J.L."/>
            <person name="Niwa H."/>
            <person name="Sekita Y."/>
            <person name="Huang X."/>
            <person name="Stark A."/>
            <person name="Kheradpour P."/>
            <person name="Kellis M."/>
            <person name="Flicek P."/>
            <person name="Chen Y."/>
            <person name="Webber C."/>
            <person name="Hardison R."/>
            <person name="Nelson J."/>
            <person name="Hallsworth-Pepin K."/>
            <person name="Delehaunty K."/>
            <person name="Markovic C."/>
            <person name="Minx P."/>
            <person name="Feng Y."/>
            <person name="Kremitzki C."/>
            <person name="Mitreva M."/>
            <person name="Glasscock J."/>
            <person name="Wylie T."/>
            <person name="Wohldmann P."/>
            <person name="Thiru P."/>
            <person name="Nhan M.N."/>
            <person name="Pohl C.S."/>
            <person name="Smith S.M."/>
            <person name="Hou S."/>
            <person name="Nefedov M."/>
            <person name="de Jong P.J."/>
            <person name="Renfree M.B."/>
            <person name="Mardis E.R."/>
            <person name="Wilson R.K."/>
        </authorList>
    </citation>
    <scope>NUCLEOTIDE SEQUENCE [LARGE SCALE GENOMIC DNA]</scope>
    <source>
        <strain evidence="19 20">Glennie</strain>
    </source>
</reference>
<dbReference type="InterPro" id="IPR027027">
    <property type="entry name" value="GOSR2/Membrin/Bos1"/>
</dbReference>
<evidence type="ECO:0000256" key="6">
    <source>
        <dbReference type="ARBA" id="ARBA00022989"/>
    </source>
</evidence>
<keyword evidence="4" id="KW-0256">Endoplasmic reticulum</keyword>
<dbReference type="PANTHER" id="PTHR21230">
    <property type="entry name" value="VESICLE TRANSPORT V-SNARE PROTEIN VTI1-RELATED"/>
    <property type="match status" value="1"/>
</dbReference>
<keyword evidence="6 18" id="KW-1133">Transmembrane helix</keyword>
<proteinExistence type="inferred from homology"/>
<dbReference type="GO" id="GO:0005789">
    <property type="term" value="C:endoplasmic reticulum membrane"/>
    <property type="evidence" value="ECO:0007669"/>
    <property type="project" value="UniProtKB-SubCell"/>
</dbReference>
<dbReference type="GO" id="GO:0006891">
    <property type="term" value="P:intra-Golgi vesicle-mediated transport"/>
    <property type="evidence" value="ECO:0007669"/>
    <property type="project" value="Ensembl"/>
</dbReference>
<evidence type="ECO:0000256" key="17">
    <source>
        <dbReference type="PIRNR" id="PIRNR028865"/>
    </source>
</evidence>
<dbReference type="Pfam" id="PF12352">
    <property type="entry name" value="V-SNARE_C"/>
    <property type="match status" value="1"/>
</dbReference>
<dbReference type="GO" id="GO:0005484">
    <property type="term" value="F:SNAP receptor activity"/>
    <property type="evidence" value="ECO:0007669"/>
    <property type="project" value="InterPro"/>
</dbReference>
<dbReference type="PIRSF" id="PIRSF028865">
    <property type="entry name" value="Membrin-2"/>
    <property type="match status" value="1"/>
</dbReference>
<dbReference type="GO" id="GO:0015031">
    <property type="term" value="P:protein transport"/>
    <property type="evidence" value="ECO:0007669"/>
    <property type="project" value="UniProtKB-KW"/>
</dbReference>
<dbReference type="SUPFAM" id="SSF58038">
    <property type="entry name" value="SNARE fusion complex"/>
    <property type="match status" value="1"/>
</dbReference>
<keyword evidence="5 17" id="KW-0653">Protein transport</keyword>
<evidence type="ECO:0000256" key="9">
    <source>
        <dbReference type="ARBA" id="ARBA00023054"/>
    </source>
</evidence>
<evidence type="ECO:0000256" key="11">
    <source>
        <dbReference type="ARBA" id="ARBA00037078"/>
    </source>
</evidence>
<reference evidence="19" key="2">
    <citation type="submission" date="2025-08" db="UniProtKB">
        <authorList>
            <consortium name="Ensembl"/>
        </authorList>
    </citation>
    <scope>IDENTIFICATION</scope>
    <source>
        <strain evidence="19">Glennie</strain>
    </source>
</reference>
<reference evidence="19" key="3">
    <citation type="submission" date="2025-09" db="UniProtKB">
        <authorList>
            <consortium name="Ensembl"/>
        </authorList>
    </citation>
    <scope>IDENTIFICATION</scope>
    <source>
        <strain evidence="19">Glennie</strain>
    </source>
</reference>
<evidence type="ECO:0000256" key="13">
    <source>
        <dbReference type="ARBA" id="ARBA00038172"/>
    </source>
</evidence>
<evidence type="ECO:0000256" key="4">
    <source>
        <dbReference type="ARBA" id="ARBA00022824"/>
    </source>
</evidence>
<comment type="similarity">
    <text evidence="13 17">Belongs to the GOSR2 family.</text>
</comment>
<organism evidence="19 20">
    <name type="scientific">Ornithorhynchus anatinus</name>
    <name type="common">Duckbill platypus</name>
    <dbReference type="NCBI Taxonomy" id="9258"/>
    <lineage>
        <taxon>Eukaryota</taxon>
        <taxon>Metazoa</taxon>
        <taxon>Chordata</taxon>
        <taxon>Craniata</taxon>
        <taxon>Vertebrata</taxon>
        <taxon>Euteleostomi</taxon>
        <taxon>Mammalia</taxon>
        <taxon>Monotremata</taxon>
        <taxon>Ornithorhynchidae</taxon>
        <taxon>Ornithorhynchus</taxon>
    </lineage>
</organism>
<dbReference type="OMA" id="LKYDSRH"/>
<dbReference type="PANTHER" id="PTHR21230:SF1">
    <property type="entry name" value="GOLGI SNAP RECEPTOR COMPLEX MEMBER 2"/>
    <property type="match status" value="1"/>
</dbReference>
<dbReference type="Gene3D" id="1.20.5.110">
    <property type="match status" value="1"/>
</dbReference>
<evidence type="ECO:0000256" key="3">
    <source>
        <dbReference type="ARBA" id="ARBA00022692"/>
    </source>
</evidence>
<evidence type="ECO:0000256" key="16">
    <source>
        <dbReference type="ARBA" id="ARBA00080151"/>
    </source>
</evidence>
<evidence type="ECO:0000256" key="2">
    <source>
        <dbReference type="ARBA" id="ARBA00022448"/>
    </source>
</evidence>
<dbReference type="Bgee" id="ENSOANG00000044437">
    <property type="expression patterns" value="Expressed in endometrium and 8 other cell types or tissues"/>
</dbReference>
<protein>
    <recommendedName>
        <fullName evidence="14">Golgi SNAP receptor complex member 2</fullName>
    </recommendedName>
    <alternativeName>
        <fullName evidence="15">27 kDa Golgi SNARE protein</fullName>
    </alternativeName>
    <alternativeName>
        <fullName evidence="16">Membrin</fullName>
    </alternativeName>
</protein>
<gene>
    <name evidence="19" type="primary">GOSR2</name>
</gene>
<dbReference type="GO" id="GO:0005654">
    <property type="term" value="C:nucleoplasm"/>
    <property type="evidence" value="ECO:0007669"/>
    <property type="project" value="Ensembl"/>
</dbReference>
<comment type="function">
    <text evidence="11 17">Involved in transport of proteins from the cis/medial-Golgi to the trans-Golgi network.</text>
</comment>
<keyword evidence="9" id="KW-0175">Coiled coil</keyword>
<comment type="subcellular location">
    <subcellularLocation>
        <location evidence="1">Endoplasmic reticulum membrane</location>
    </subcellularLocation>
    <subcellularLocation>
        <location evidence="12">Golgi apparatus</location>
        <location evidence="12">cis-Golgi network membrane</location>
        <topology evidence="12">Single-pass type IV membrane protein</topology>
    </subcellularLocation>
</comment>
<evidence type="ECO:0000256" key="8">
    <source>
        <dbReference type="ARBA" id="ARBA00023034"/>
    </source>
</evidence>
<accession>A0A6I8PIU4</accession>
<dbReference type="GO" id="GO:0000139">
    <property type="term" value="C:Golgi membrane"/>
    <property type="evidence" value="ECO:0007669"/>
    <property type="project" value="Ensembl"/>
</dbReference>
<dbReference type="GO" id="GO:0005829">
    <property type="term" value="C:cytosol"/>
    <property type="evidence" value="ECO:0007669"/>
    <property type="project" value="Ensembl"/>
</dbReference>
<name>A0A6I8PIU4_ORNAN</name>
<evidence type="ECO:0000256" key="15">
    <source>
        <dbReference type="ARBA" id="ARBA00076985"/>
    </source>
</evidence>
<evidence type="ECO:0000256" key="7">
    <source>
        <dbReference type="ARBA" id="ARBA00022990"/>
    </source>
</evidence>
<evidence type="ECO:0000256" key="12">
    <source>
        <dbReference type="ARBA" id="ARBA00037862"/>
    </source>
</evidence>
<keyword evidence="7" id="KW-0007">Acetylation</keyword>
<keyword evidence="20" id="KW-1185">Reference proteome</keyword>
<feature type="transmembrane region" description="Helical" evidence="18">
    <location>
        <begin position="226"/>
        <end position="246"/>
    </location>
</feature>
<evidence type="ECO:0000256" key="18">
    <source>
        <dbReference type="SAM" id="Phobius"/>
    </source>
</evidence>
<evidence type="ECO:0000313" key="19">
    <source>
        <dbReference type="Ensembl" id="ENSOANP00000052533.1"/>
    </source>
</evidence>
<dbReference type="Ensembl" id="ENSOANT00000052383.1">
    <property type="protein sequence ID" value="ENSOANP00000052533.1"/>
    <property type="gene ID" value="ENSOANG00000044437.1"/>
</dbReference>
<dbReference type="FunFam" id="1.20.5.110:FF:000044">
    <property type="entry name" value="Golgi SNAP receptor complex member 2"/>
    <property type="match status" value="1"/>
</dbReference>
<sequence length="247" mass="27958">MGGNGPVPTPPQAMSPVVQTSSSVATFHPPCALAPSVFQQWQARQVHEVQSHMGRLETSDRQSLHLVENELQGRIDQIFNSLERLEVLSNKEPPNKRQNAKLRVDQLKYDVQHLQTALRNFQHRRYAREQQERQREELLAQTFTTNDCAATAIPMDETLQLNSSLQKAHHGMDDLIGGGHSILEGLRAQRLTLKGTQKKILDIANMLGLSNTVMRLIEKRAFQDKYFMVGGMLLTCLIMVLVVHYLT</sequence>
<keyword evidence="8" id="KW-0333">Golgi apparatus</keyword>